<keyword evidence="8" id="KW-1185">Reference proteome</keyword>
<dbReference type="InterPro" id="IPR051694">
    <property type="entry name" value="Immunoregulatory_rcpt-like"/>
</dbReference>
<dbReference type="PANTHER" id="PTHR15549">
    <property type="entry name" value="PAIRED IMMUNOGLOBULIN-LIKE TYPE 2 RECEPTOR"/>
    <property type="match status" value="1"/>
</dbReference>
<comment type="caution">
    <text evidence="7">The sequence shown here is derived from an EMBL/GenBank/DDBJ whole genome shotgun (WGS) entry which is preliminary data.</text>
</comment>
<feature type="transmembrane region" description="Helical" evidence="6">
    <location>
        <begin position="205"/>
        <end position="228"/>
    </location>
</feature>
<evidence type="ECO:0000256" key="5">
    <source>
        <dbReference type="SAM" id="MobiDB-lite"/>
    </source>
</evidence>
<proteinExistence type="predicted"/>
<protein>
    <submittedName>
        <fullName evidence="7">Transmembrane alpha-helix protein</fullName>
    </submittedName>
</protein>
<keyword evidence="4 6" id="KW-0472">Membrane</keyword>
<dbReference type="CDD" id="cd00161">
    <property type="entry name" value="beta-trefoil_Ricin-like"/>
    <property type="match status" value="1"/>
</dbReference>
<dbReference type="SUPFAM" id="SSF50370">
    <property type="entry name" value="Ricin B-like lectins"/>
    <property type="match status" value="1"/>
</dbReference>
<gene>
    <name evidence="7" type="ORF">F53441_11506</name>
</gene>
<dbReference type="Gene3D" id="2.80.10.50">
    <property type="match status" value="1"/>
</dbReference>
<dbReference type="InterPro" id="IPR035992">
    <property type="entry name" value="Ricin_B-like_lectins"/>
</dbReference>
<keyword evidence="3 6" id="KW-1133">Transmembrane helix</keyword>
<feature type="region of interest" description="Disordered" evidence="5">
    <location>
        <begin position="237"/>
        <end position="299"/>
    </location>
</feature>
<feature type="compositionally biased region" description="Polar residues" evidence="5">
    <location>
        <begin position="237"/>
        <end position="246"/>
    </location>
</feature>
<keyword evidence="2 6" id="KW-0812">Transmembrane</keyword>
<evidence type="ECO:0000256" key="4">
    <source>
        <dbReference type="ARBA" id="ARBA00023136"/>
    </source>
</evidence>
<evidence type="ECO:0000256" key="1">
    <source>
        <dbReference type="ARBA" id="ARBA00004167"/>
    </source>
</evidence>
<feature type="region of interest" description="Disordered" evidence="5">
    <location>
        <begin position="176"/>
        <end position="202"/>
    </location>
</feature>
<evidence type="ECO:0000256" key="3">
    <source>
        <dbReference type="ARBA" id="ARBA00022989"/>
    </source>
</evidence>
<dbReference type="EMBL" id="JAADJG010000581">
    <property type="protein sequence ID" value="KAF4443197.1"/>
    <property type="molecule type" value="Genomic_DNA"/>
</dbReference>
<feature type="compositionally biased region" description="Basic and acidic residues" evidence="5">
    <location>
        <begin position="269"/>
        <end position="278"/>
    </location>
</feature>
<evidence type="ECO:0000313" key="7">
    <source>
        <dbReference type="EMBL" id="KAF4443197.1"/>
    </source>
</evidence>
<dbReference type="PANTHER" id="PTHR15549:SF26">
    <property type="entry name" value="AXIAL BUDDING PATTERN PROTEIN 2-RELATED"/>
    <property type="match status" value="1"/>
</dbReference>
<accession>A0A8H4K1Z0</accession>
<dbReference type="AlphaFoldDB" id="A0A8H4K1Z0"/>
<evidence type="ECO:0000313" key="8">
    <source>
        <dbReference type="Proteomes" id="UP000605986"/>
    </source>
</evidence>
<dbReference type="Proteomes" id="UP000605986">
    <property type="component" value="Unassembled WGS sequence"/>
</dbReference>
<dbReference type="GO" id="GO:0071944">
    <property type="term" value="C:cell periphery"/>
    <property type="evidence" value="ECO:0007669"/>
    <property type="project" value="UniProtKB-ARBA"/>
</dbReference>
<dbReference type="GO" id="GO:0016020">
    <property type="term" value="C:membrane"/>
    <property type="evidence" value="ECO:0007669"/>
    <property type="project" value="UniProtKB-SubCell"/>
</dbReference>
<comment type="subcellular location">
    <subcellularLocation>
        <location evidence="1">Membrane</location>
        <topology evidence="1">Single-pass membrane protein</topology>
    </subcellularLocation>
</comment>
<reference evidence="7" key="1">
    <citation type="submission" date="2020-01" db="EMBL/GenBank/DDBJ databases">
        <title>Identification and distribution of gene clusters putatively required for synthesis of sphingolipid metabolism inhibitors in phylogenetically diverse species of the filamentous fungus Fusarium.</title>
        <authorList>
            <person name="Kim H.-S."/>
            <person name="Busman M."/>
            <person name="Brown D.W."/>
            <person name="Divon H."/>
            <person name="Uhlig S."/>
            <person name="Proctor R.H."/>
        </authorList>
    </citation>
    <scope>NUCLEOTIDE SEQUENCE</scope>
    <source>
        <strain evidence="7">NRRL 53441</strain>
    </source>
</reference>
<organism evidence="7 8">
    <name type="scientific">Fusarium austroafricanum</name>
    <dbReference type="NCBI Taxonomy" id="2364996"/>
    <lineage>
        <taxon>Eukaryota</taxon>
        <taxon>Fungi</taxon>
        <taxon>Dikarya</taxon>
        <taxon>Ascomycota</taxon>
        <taxon>Pezizomycotina</taxon>
        <taxon>Sordariomycetes</taxon>
        <taxon>Hypocreomycetidae</taxon>
        <taxon>Hypocreales</taxon>
        <taxon>Nectriaceae</taxon>
        <taxon>Fusarium</taxon>
        <taxon>Fusarium concolor species complex</taxon>
    </lineage>
</organism>
<name>A0A8H4K1Z0_9HYPO</name>
<dbReference type="OrthoDB" id="4158815at2759"/>
<evidence type="ECO:0000256" key="6">
    <source>
        <dbReference type="SAM" id="Phobius"/>
    </source>
</evidence>
<evidence type="ECO:0000256" key="2">
    <source>
        <dbReference type="ARBA" id="ARBA00022692"/>
    </source>
</evidence>
<sequence>MSDPAPATNLDPNTWYHITEQYVDHDYRTEWKSILQINQDPKVNDDNLHVWPVKTDDGNVTGYWQFQPVTSTPGRYMLRYSHTGVDVQLSVCLHNDVDDLDTKTRPCLRNATNHETQQWDIAEWKSNNTYRFVNVHNGTKSNMDCMSNGPVFMSPDVDGRPYQSAQHWMMISASKHSSITSGTNSDATTDSKSSSSTQHGLSSGATAGIAVGVVLGVIALALAGFFVWRSKKRKSVATNMLSGSPTENKKASSEEGSSSPPYKAFGPEDVGKSPKPFEMDGDGAASVAELPGHQRFELP</sequence>
<feature type="compositionally biased region" description="Low complexity" evidence="5">
    <location>
        <begin position="183"/>
        <end position="202"/>
    </location>
</feature>